<organism evidence="2 3">
    <name type="scientific">Marinomonas alcarazii</name>
    <dbReference type="NCBI Taxonomy" id="491949"/>
    <lineage>
        <taxon>Bacteria</taxon>
        <taxon>Pseudomonadati</taxon>
        <taxon>Pseudomonadota</taxon>
        <taxon>Gammaproteobacteria</taxon>
        <taxon>Oceanospirillales</taxon>
        <taxon>Oceanospirillaceae</taxon>
        <taxon>Marinomonas</taxon>
    </lineage>
</organism>
<keyword evidence="3" id="KW-1185">Reference proteome</keyword>
<sequence length="38" mass="4331">MNTEFLMTEIIALFSIVGLALLPLALQQMRTLRIKRNA</sequence>
<dbReference type="Proteomes" id="UP000247551">
    <property type="component" value="Unassembled WGS sequence"/>
</dbReference>
<accession>A0A318V857</accession>
<evidence type="ECO:0000256" key="1">
    <source>
        <dbReference type="SAM" id="Phobius"/>
    </source>
</evidence>
<dbReference type="AlphaFoldDB" id="A0A318V857"/>
<evidence type="ECO:0000313" key="2">
    <source>
        <dbReference type="EMBL" id="PYF82485.1"/>
    </source>
</evidence>
<keyword evidence="1" id="KW-1133">Transmembrane helix</keyword>
<protein>
    <submittedName>
        <fullName evidence="2">Uncharacterized protein</fullName>
    </submittedName>
</protein>
<name>A0A318V857_9GAMM</name>
<reference evidence="2 3" key="1">
    <citation type="submission" date="2018-06" db="EMBL/GenBank/DDBJ databases">
        <title>Genomic Encyclopedia of Type Strains, Phase III (KMG-III): the genomes of soil and plant-associated and newly described type strains.</title>
        <authorList>
            <person name="Whitman W."/>
        </authorList>
    </citation>
    <scope>NUCLEOTIDE SEQUENCE [LARGE SCALE GENOMIC DNA]</scope>
    <source>
        <strain evidence="2 3">CECT 7730</strain>
    </source>
</reference>
<proteinExistence type="predicted"/>
<dbReference type="EMBL" id="QKLW01000003">
    <property type="protein sequence ID" value="PYF82485.1"/>
    <property type="molecule type" value="Genomic_DNA"/>
</dbReference>
<evidence type="ECO:0000313" key="3">
    <source>
        <dbReference type="Proteomes" id="UP000247551"/>
    </source>
</evidence>
<feature type="transmembrane region" description="Helical" evidence="1">
    <location>
        <begin position="6"/>
        <end position="26"/>
    </location>
</feature>
<gene>
    <name evidence="2" type="ORF">DFP75_103313</name>
</gene>
<comment type="caution">
    <text evidence="2">The sequence shown here is derived from an EMBL/GenBank/DDBJ whole genome shotgun (WGS) entry which is preliminary data.</text>
</comment>
<keyword evidence="1" id="KW-0812">Transmembrane</keyword>
<keyword evidence="1" id="KW-0472">Membrane</keyword>